<dbReference type="PROSITE" id="PS50600">
    <property type="entry name" value="ULP_PROTEASE"/>
    <property type="match status" value="1"/>
</dbReference>
<dbReference type="AlphaFoldDB" id="A0A2P4X709"/>
<organism evidence="6 7">
    <name type="scientific">Phytophthora palmivora</name>
    <dbReference type="NCBI Taxonomy" id="4796"/>
    <lineage>
        <taxon>Eukaryota</taxon>
        <taxon>Sar</taxon>
        <taxon>Stramenopiles</taxon>
        <taxon>Oomycota</taxon>
        <taxon>Peronosporomycetes</taxon>
        <taxon>Peronosporales</taxon>
        <taxon>Peronosporaceae</taxon>
        <taxon>Phytophthora</taxon>
    </lineage>
</organism>
<dbReference type="InterPro" id="IPR003653">
    <property type="entry name" value="Peptidase_C48_C"/>
</dbReference>
<dbReference type="EMBL" id="NCKW01016063">
    <property type="protein sequence ID" value="POM61347.1"/>
    <property type="molecule type" value="Genomic_DNA"/>
</dbReference>
<dbReference type="Gene3D" id="3.40.395.10">
    <property type="entry name" value="Adenoviral Proteinase, Chain A"/>
    <property type="match status" value="1"/>
</dbReference>
<dbReference type="SUPFAM" id="SSF54001">
    <property type="entry name" value="Cysteine proteinases"/>
    <property type="match status" value="1"/>
</dbReference>
<dbReference type="GO" id="GO:0005634">
    <property type="term" value="C:nucleus"/>
    <property type="evidence" value="ECO:0007669"/>
    <property type="project" value="TreeGrafter"/>
</dbReference>
<evidence type="ECO:0000256" key="1">
    <source>
        <dbReference type="ARBA" id="ARBA00005234"/>
    </source>
</evidence>
<accession>A0A2P4X709</accession>
<dbReference type="PANTHER" id="PTHR12606:SF141">
    <property type="entry name" value="GH15225P-RELATED"/>
    <property type="match status" value="1"/>
</dbReference>
<dbReference type="OrthoDB" id="128191at2759"/>
<evidence type="ECO:0000256" key="4">
    <source>
        <dbReference type="ARBA" id="ARBA00022807"/>
    </source>
</evidence>
<dbReference type="Pfam" id="PF02902">
    <property type="entry name" value="Peptidase_C48"/>
    <property type="match status" value="1"/>
</dbReference>
<evidence type="ECO:0000313" key="7">
    <source>
        <dbReference type="Proteomes" id="UP000237271"/>
    </source>
</evidence>
<keyword evidence="3" id="KW-0378">Hydrolase</keyword>
<name>A0A2P4X709_9STRA</name>
<dbReference type="GO" id="GO:0006508">
    <property type="term" value="P:proteolysis"/>
    <property type="evidence" value="ECO:0007669"/>
    <property type="project" value="UniProtKB-KW"/>
</dbReference>
<evidence type="ECO:0000256" key="2">
    <source>
        <dbReference type="ARBA" id="ARBA00022670"/>
    </source>
</evidence>
<sequence length="342" mass="38678">MDKFGEMDSYEEAQGLLAVITERSLPKTKKAIAGKFNEDDCEADIRYVFPQVFVKKALSAIRVFLKSIGDEVSGDVVGVAHRYGVRDRYKTGYRLGPKYKHQADWNPNGTSRKQAIDWVQNTNIKRIGIPMELQDGVSDIPADREAMIKRIPLRRSRSTPFGGLPYRELLSFCENKWVNDGAMSHGITLLQREHDGVGIVNPLFHRLSDRAARVTAVSVGNPFQEGHHLILVPLHLEDSHWCGAVIDLRSDSRGITIFDPLQAKKDKYYAACKTTLKDLYGELYEILHVKLETKCRQPDASSCGVAVLMFFECILRGVALPTTPSQSFMRFMRMRYLLKGIL</sequence>
<dbReference type="GO" id="GO:0016926">
    <property type="term" value="P:protein desumoylation"/>
    <property type="evidence" value="ECO:0007669"/>
    <property type="project" value="TreeGrafter"/>
</dbReference>
<dbReference type="GO" id="GO:0016929">
    <property type="term" value="F:deSUMOylase activity"/>
    <property type="evidence" value="ECO:0007669"/>
    <property type="project" value="TreeGrafter"/>
</dbReference>
<protein>
    <submittedName>
        <fullName evidence="6">Cysteine protease family C48</fullName>
    </submittedName>
</protein>
<comment type="similarity">
    <text evidence="1">Belongs to the peptidase C48 family.</text>
</comment>
<dbReference type="PANTHER" id="PTHR12606">
    <property type="entry name" value="SENTRIN/SUMO-SPECIFIC PROTEASE"/>
    <property type="match status" value="1"/>
</dbReference>
<proteinExistence type="inferred from homology"/>
<dbReference type="InterPro" id="IPR038765">
    <property type="entry name" value="Papain-like_cys_pep_sf"/>
</dbReference>
<comment type="caution">
    <text evidence="6">The sequence shown here is derived from an EMBL/GenBank/DDBJ whole genome shotgun (WGS) entry which is preliminary data.</text>
</comment>
<gene>
    <name evidence="6" type="ORF">PHPALM_29650</name>
</gene>
<evidence type="ECO:0000256" key="3">
    <source>
        <dbReference type="ARBA" id="ARBA00022801"/>
    </source>
</evidence>
<evidence type="ECO:0000259" key="5">
    <source>
        <dbReference type="PROSITE" id="PS50600"/>
    </source>
</evidence>
<keyword evidence="7" id="KW-1185">Reference proteome</keyword>
<feature type="domain" description="Ubiquitin-like protease family profile" evidence="5">
    <location>
        <begin position="162"/>
        <end position="314"/>
    </location>
</feature>
<keyword evidence="2 6" id="KW-0645">Protease</keyword>
<reference evidence="6 7" key="1">
    <citation type="journal article" date="2017" name="Genome Biol. Evol.">
        <title>Phytophthora megakarya and P. palmivora, closely related causal agents of cacao black pod rot, underwent increases in genome sizes and gene numbers by different mechanisms.</title>
        <authorList>
            <person name="Ali S.S."/>
            <person name="Shao J."/>
            <person name="Lary D.J."/>
            <person name="Kronmiller B."/>
            <person name="Shen D."/>
            <person name="Strem M.D."/>
            <person name="Amoako-Attah I."/>
            <person name="Akrofi A.Y."/>
            <person name="Begoude B.A."/>
            <person name="Ten Hoopen G.M."/>
            <person name="Coulibaly K."/>
            <person name="Kebe B.I."/>
            <person name="Melnick R.L."/>
            <person name="Guiltinan M.J."/>
            <person name="Tyler B.M."/>
            <person name="Meinhardt L.W."/>
            <person name="Bailey B.A."/>
        </authorList>
    </citation>
    <scope>NUCLEOTIDE SEQUENCE [LARGE SCALE GENOMIC DNA]</scope>
    <source>
        <strain evidence="7">sbr112.9</strain>
    </source>
</reference>
<keyword evidence="4" id="KW-0788">Thiol protease</keyword>
<dbReference type="Proteomes" id="UP000237271">
    <property type="component" value="Unassembled WGS sequence"/>
</dbReference>
<evidence type="ECO:0000313" key="6">
    <source>
        <dbReference type="EMBL" id="POM61347.1"/>
    </source>
</evidence>